<protein>
    <submittedName>
        <fullName evidence="2">Uncharacterized protein</fullName>
    </submittedName>
</protein>
<reference evidence="2 3" key="1">
    <citation type="journal article" date="2017" name="Environ. Microbiol.">
        <title>Decay of the glycolytic pathway and adaptation to intranuclear parasitism within Enterocytozoonidae microsporidia.</title>
        <authorList>
            <person name="Wiredu Boakye D."/>
            <person name="Jaroenlak P."/>
            <person name="Prachumwat A."/>
            <person name="Williams T.A."/>
            <person name="Bateman K.S."/>
            <person name="Itsathitphaisarn O."/>
            <person name="Sritunyalucksana K."/>
            <person name="Paszkiewicz K.H."/>
            <person name="Moore K.A."/>
            <person name="Stentiford G.D."/>
            <person name="Williams B.A."/>
        </authorList>
    </citation>
    <scope>NUCLEOTIDE SEQUENCE [LARGE SCALE GENOMIC DNA]</scope>
    <source>
        <strain evidence="2 3">GB1</strain>
    </source>
</reference>
<gene>
    <name evidence="2" type="ORF">HERIO_2750</name>
</gene>
<comment type="caution">
    <text evidence="2">The sequence shown here is derived from an EMBL/GenBank/DDBJ whole genome shotgun (WGS) entry which is preliminary data.</text>
</comment>
<sequence length="40" mass="4540">MTFFVSLINFLNLVSLSLLIDKLPFSYISLNDSLFNISLS</sequence>
<proteinExistence type="predicted"/>
<dbReference type="EMBL" id="LVKB01000007">
    <property type="protein sequence ID" value="ORD97894.1"/>
    <property type="molecule type" value="Genomic_DNA"/>
</dbReference>
<dbReference type="Proteomes" id="UP000192356">
    <property type="component" value="Unassembled WGS sequence"/>
</dbReference>
<evidence type="ECO:0000256" key="1">
    <source>
        <dbReference type="SAM" id="SignalP"/>
    </source>
</evidence>
<keyword evidence="1" id="KW-0732">Signal</keyword>
<accession>A0A1X0QE05</accession>
<evidence type="ECO:0000313" key="3">
    <source>
        <dbReference type="Proteomes" id="UP000192356"/>
    </source>
</evidence>
<dbReference type="AlphaFoldDB" id="A0A1X0QE05"/>
<name>A0A1X0QE05_9MICR</name>
<feature type="signal peptide" evidence="1">
    <location>
        <begin position="1"/>
        <end position="17"/>
    </location>
</feature>
<feature type="chain" id="PRO_5012507191" evidence="1">
    <location>
        <begin position="18"/>
        <end position="40"/>
    </location>
</feature>
<dbReference type="VEuPathDB" id="MicrosporidiaDB:HERIO_2750"/>
<organism evidence="2 3">
    <name type="scientific">Hepatospora eriocheir</name>
    <dbReference type="NCBI Taxonomy" id="1081669"/>
    <lineage>
        <taxon>Eukaryota</taxon>
        <taxon>Fungi</taxon>
        <taxon>Fungi incertae sedis</taxon>
        <taxon>Microsporidia</taxon>
        <taxon>Hepatosporidae</taxon>
        <taxon>Hepatospora</taxon>
    </lineage>
</organism>
<evidence type="ECO:0000313" key="2">
    <source>
        <dbReference type="EMBL" id="ORD97894.1"/>
    </source>
</evidence>
<keyword evidence="3" id="KW-1185">Reference proteome</keyword>